<feature type="transmembrane region" description="Helical" evidence="8">
    <location>
        <begin position="668"/>
        <end position="687"/>
    </location>
</feature>
<evidence type="ECO:0000256" key="8">
    <source>
        <dbReference type="SAM" id="Phobius"/>
    </source>
</evidence>
<sequence>MASILPLLIFHHQKVPYEYTSCTFNGTSAIAKYIKSHQELLNDIKLTVKIKVSKNSDKFLPLVFTIKQQRHQYKILRLPFNYEEIVNNRSNPDGQTTVEEISDWYYEAGGTLCIDHGKKHGPEFDFELLITVETPGGTIRSIDFSLLLTIEKGIFLKLTDSTVTEILSPTVSTFYLFDFANKNYDEAANLTVLITSLVDNPPCTMISVQDPFQWEMTGRVDSFRGGFAIAIVVLSDDKLCTSEGEDDDHHNHQVERKNRLQIQIYPSAWDKTKEGQPSLWNLPFVIVYFTCSYVASLSIYLIIRSSRLEIIPAVAVVRYHADDYELLGKARVLLQPLTVAESRAAAQEHDIDQHRHYLPDAIHATLHYFFGVVIFIFTRIMALTTSADLSSCYFNNVCSYRSHLFPASSLSMKFYEMNAITSSFVFTVAGITLLIYLVLRRLVWPNRTIFIQAAVPFINDPNHPPRAIECGIPDKSGIDTAFAMMLILKGIISAMYHVCPNLSSYLLDAPCTDMLYILSWIRVCQLRHPTYMSPFWATIIAVVNNFLELFLAMGYYSQKDTIDHLIFHYVKLVLLELAFTLHAFYFYYLGYYQELKDDDDDAQHFEAVTSLTKMFSIFWRRFTWDQLIRPDRSISLFVIILQWFLNTLVIIPPIFFGWPIRDLHSEQVLLLVEFNIIFVIVVHFICKVAEERRFSIKDVVSWICFAVYLAAFTMREYLSELPSTFE</sequence>
<feature type="transmembrane region" description="Helical" evidence="8">
    <location>
        <begin position="419"/>
        <end position="439"/>
    </location>
</feature>
<keyword evidence="6 8" id="KW-0472">Membrane</keyword>
<keyword evidence="5 8" id="KW-1133">Transmembrane helix</keyword>
<evidence type="ECO:0000256" key="3">
    <source>
        <dbReference type="ARBA" id="ARBA00022692"/>
    </source>
</evidence>
<feature type="transmembrane region" description="Helical" evidence="8">
    <location>
        <begin position="365"/>
        <end position="384"/>
    </location>
</feature>
<dbReference type="PANTHER" id="PTHR12185:SF14">
    <property type="entry name" value="CHOLESTEROL UPTAKE PROTEIN 1"/>
    <property type="match status" value="1"/>
</dbReference>
<dbReference type="EMBL" id="LNIX01000019">
    <property type="protein sequence ID" value="OXA44595.1"/>
    <property type="molecule type" value="Genomic_DNA"/>
</dbReference>
<dbReference type="PANTHER" id="PTHR12185">
    <property type="entry name" value="SID1 TRANSMEMBRANE FAMILY MEMEBER"/>
    <property type="match status" value="1"/>
</dbReference>
<evidence type="ECO:0000256" key="6">
    <source>
        <dbReference type="ARBA" id="ARBA00023136"/>
    </source>
</evidence>
<evidence type="ECO:0000256" key="2">
    <source>
        <dbReference type="ARBA" id="ARBA00006618"/>
    </source>
</evidence>
<accession>A0A226DGA1</accession>
<organism evidence="9 10">
    <name type="scientific">Folsomia candida</name>
    <name type="common">Springtail</name>
    <dbReference type="NCBI Taxonomy" id="158441"/>
    <lineage>
        <taxon>Eukaryota</taxon>
        <taxon>Metazoa</taxon>
        <taxon>Ecdysozoa</taxon>
        <taxon>Arthropoda</taxon>
        <taxon>Hexapoda</taxon>
        <taxon>Collembola</taxon>
        <taxon>Entomobryomorpha</taxon>
        <taxon>Isotomoidea</taxon>
        <taxon>Isotomidae</taxon>
        <taxon>Proisotominae</taxon>
        <taxon>Folsomia</taxon>
    </lineage>
</organism>
<dbReference type="GO" id="GO:0005886">
    <property type="term" value="C:plasma membrane"/>
    <property type="evidence" value="ECO:0007669"/>
    <property type="project" value="TreeGrafter"/>
</dbReference>
<dbReference type="InterPro" id="IPR025958">
    <property type="entry name" value="SID1_TM_fam"/>
</dbReference>
<evidence type="ECO:0000256" key="1">
    <source>
        <dbReference type="ARBA" id="ARBA00004141"/>
    </source>
</evidence>
<evidence type="ECO:0000313" key="10">
    <source>
        <dbReference type="Proteomes" id="UP000198287"/>
    </source>
</evidence>
<gene>
    <name evidence="9" type="ORF">Fcan01_20584</name>
</gene>
<evidence type="ECO:0000313" key="9">
    <source>
        <dbReference type="EMBL" id="OXA44595.1"/>
    </source>
</evidence>
<dbReference type="STRING" id="158441.A0A226DGA1"/>
<keyword evidence="7" id="KW-0325">Glycoprotein</keyword>
<proteinExistence type="inferred from homology"/>
<feature type="transmembrane region" description="Helical" evidence="8">
    <location>
        <begin position="634"/>
        <end position="656"/>
    </location>
</feature>
<feature type="transmembrane region" description="Helical" evidence="8">
    <location>
        <begin position="699"/>
        <end position="718"/>
    </location>
</feature>
<dbReference type="Proteomes" id="UP000198287">
    <property type="component" value="Unassembled WGS sequence"/>
</dbReference>
<keyword evidence="3 8" id="KW-0812">Transmembrane</keyword>
<keyword evidence="4" id="KW-0732">Signal</keyword>
<comment type="subcellular location">
    <subcellularLocation>
        <location evidence="1">Membrane</location>
        <topology evidence="1">Multi-pass membrane protein</topology>
    </subcellularLocation>
</comment>
<evidence type="ECO:0000256" key="7">
    <source>
        <dbReference type="ARBA" id="ARBA00023180"/>
    </source>
</evidence>
<feature type="transmembrane region" description="Helical" evidence="8">
    <location>
        <begin position="569"/>
        <end position="590"/>
    </location>
</feature>
<dbReference type="AlphaFoldDB" id="A0A226DGA1"/>
<reference evidence="9 10" key="1">
    <citation type="submission" date="2015-12" db="EMBL/GenBank/DDBJ databases">
        <title>The genome of Folsomia candida.</title>
        <authorList>
            <person name="Faddeeva A."/>
            <person name="Derks M.F."/>
            <person name="Anvar Y."/>
            <person name="Smit S."/>
            <person name="Van Straalen N."/>
            <person name="Roelofs D."/>
        </authorList>
    </citation>
    <scope>NUCLEOTIDE SEQUENCE [LARGE SCALE GENOMIC DNA]</scope>
    <source>
        <strain evidence="9 10">VU population</strain>
        <tissue evidence="9">Whole body</tissue>
    </source>
</reference>
<evidence type="ECO:0000256" key="5">
    <source>
        <dbReference type="ARBA" id="ARBA00022989"/>
    </source>
</evidence>
<dbReference type="GO" id="GO:0051033">
    <property type="term" value="F:RNA transmembrane transporter activity"/>
    <property type="evidence" value="ECO:0007669"/>
    <property type="project" value="TreeGrafter"/>
</dbReference>
<dbReference type="GO" id="GO:0003725">
    <property type="term" value="F:double-stranded RNA binding"/>
    <property type="evidence" value="ECO:0007669"/>
    <property type="project" value="TreeGrafter"/>
</dbReference>
<protein>
    <submittedName>
        <fullName evidence="9">SID1 transmembrane family member 1</fullName>
    </submittedName>
</protein>
<comment type="caution">
    <text evidence="9">The sequence shown here is derived from an EMBL/GenBank/DDBJ whole genome shotgun (WGS) entry which is preliminary data.</text>
</comment>
<evidence type="ECO:0000256" key="4">
    <source>
        <dbReference type="ARBA" id="ARBA00022729"/>
    </source>
</evidence>
<comment type="similarity">
    <text evidence="2">Belongs to the SID1 family.</text>
</comment>
<keyword evidence="10" id="KW-1185">Reference proteome</keyword>
<feature type="transmembrane region" description="Helical" evidence="8">
    <location>
        <begin position="535"/>
        <end position="557"/>
    </location>
</feature>
<dbReference type="Pfam" id="PF13965">
    <property type="entry name" value="SID-1_RNA_chan"/>
    <property type="match status" value="1"/>
</dbReference>
<feature type="transmembrane region" description="Helical" evidence="8">
    <location>
        <begin position="280"/>
        <end position="303"/>
    </location>
</feature>
<dbReference type="GO" id="GO:0005764">
    <property type="term" value="C:lysosome"/>
    <property type="evidence" value="ECO:0007669"/>
    <property type="project" value="TreeGrafter"/>
</dbReference>
<name>A0A226DGA1_FOLCA</name>